<dbReference type="OrthoDB" id="9788600at2"/>
<evidence type="ECO:0000313" key="7">
    <source>
        <dbReference type="Proteomes" id="UP000253490"/>
    </source>
</evidence>
<dbReference type="SMART" id="SM00850">
    <property type="entry name" value="LytTR"/>
    <property type="match status" value="1"/>
</dbReference>
<dbReference type="GO" id="GO:0000156">
    <property type="term" value="F:phosphorelay response regulator activity"/>
    <property type="evidence" value="ECO:0007669"/>
    <property type="project" value="InterPro"/>
</dbReference>
<evidence type="ECO:0000259" key="4">
    <source>
        <dbReference type="PROSITE" id="PS50110"/>
    </source>
</evidence>
<evidence type="ECO:0000256" key="3">
    <source>
        <dbReference type="PROSITE-ProRule" id="PRU00169"/>
    </source>
</evidence>
<dbReference type="SMART" id="SM00448">
    <property type="entry name" value="REC"/>
    <property type="match status" value="1"/>
</dbReference>
<evidence type="ECO:0000256" key="1">
    <source>
        <dbReference type="ARBA" id="ARBA00018672"/>
    </source>
</evidence>
<keyword evidence="7" id="KW-1185">Reference proteome</keyword>
<dbReference type="InterPro" id="IPR011006">
    <property type="entry name" value="CheY-like_superfamily"/>
</dbReference>
<dbReference type="PROSITE" id="PS50930">
    <property type="entry name" value="HTH_LYTTR"/>
    <property type="match status" value="1"/>
</dbReference>
<dbReference type="Gene3D" id="3.40.50.2300">
    <property type="match status" value="1"/>
</dbReference>
<dbReference type="Gene3D" id="2.40.50.1020">
    <property type="entry name" value="LytTr DNA-binding domain"/>
    <property type="match status" value="1"/>
</dbReference>
<keyword evidence="3" id="KW-0597">Phosphoprotein</keyword>
<organism evidence="6 7">
    <name type="scientific">Alkalibaculum bacchi</name>
    <dbReference type="NCBI Taxonomy" id="645887"/>
    <lineage>
        <taxon>Bacteria</taxon>
        <taxon>Bacillati</taxon>
        <taxon>Bacillota</taxon>
        <taxon>Clostridia</taxon>
        <taxon>Eubacteriales</taxon>
        <taxon>Eubacteriaceae</taxon>
        <taxon>Alkalibaculum</taxon>
    </lineage>
</organism>
<dbReference type="PROSITE" id="PS50110">
    <property type="entry name" value="RESPONSE_REGULATORY"/>
    <property type="match status" value="1"/>
</dbReference>
<accession>A0A366I5R9</accession>
<dbReference type="GO" id="GO:0003677">
    <property type="term" value="F:DNA binding"/>
    <property type="evidence" value="ECO:0007669"/>
    <property type="project" value="InterPro"/>
</dbReference>
<dbReference type="Proteomes" id="UP000253490">
    <property type="component" value="Unassembled WGS sequence"/>
</dbReference>
<dbReference type="PANTHER" id="PTHR37299">
    <property type="entry name" value="TRANSCRIPTIONAL REGULATOR-RELATED"/>
    <property type="match status" value="1"/>
</dbReference>
<dbReference type="PANTHER" id="PTHR37299:SF1">
    <property type="entry name" value="STAGE 0 SPORULATION PROTEIN A HOMOLOG"/>
    <property type="match status" value="1"/>
</dbReference>
<dbReference type="InterPro" id="IPR046947">
    <property type="entry name" value="LytR-like"/>
</dbReference>
<dbReference type="EMBL" id="QNRX01000012">
    <property type="protein sequence ID" value="RBP62079.1"/>
    <property type="molecule type" value="Genomic_DNA"/>
</dbReference>
<evidence type="ECO:0000256" key="2">
    <source>
        <dbReference type="ARBA" id="ARBA00024867"/>
    </source>
</evidence>
<feature type="modified residue" description="4-aspartylphosphate" evidence="3">
    <location>
        <position position="61"/>
    </location>
</feature>
<sequence length="242" mass="29141">MTYRLAICDDEEIIRSVLKKYIHEICQEEQIQVLIESYENPMKLLNQIQKHPERYDLIFLDVDMPEINGIETGKRIKEVNEEVLIIFVTAHDKYALKAFEADAFQYMLKPAKKDKLRVLLRKCHRILSKINREEQEFINIQEGERYTKVFYKDIIYFEKYKNKVRIICEEQEYAPYLTLRELKEMLNEGPFVQCHQSIIIHKDKITEFKNNKIVILNDKYTLSVSRPYIKAIKDIFLDLLRR</sequence>
<dbReference type="InterPro" id="IPR001789">
    <property type="entry name" value="Sig_transdc_resp-reg_receiver"/>
</dbReference>
<reference evidence="6 7" key="1">
    <citation type="submission" date="2018-06" db="EMBL/GenBank/DDBJ databases">
        <title>Genomic Encyclopedia of Type Strains, Phase IV (KMG-IV): sequencing the most valuable type-strain genomes for metagenomic binning, comparative biology and taxonomic classification.</title>
        <authorList>
            <person name="Goeker M."/>
        </authorList>
    </citation>
    <scope>NUCLEOTIDE SEQUENCE [LARGE SCALE GENOMIC DNA]</scope>
    <source>
        <strain evidence="6 7">DSM 22112</strain>
    </source>
</reference>
<name>A0A366I5R9_9FIRM</name>
<dbReference type="RefSeq" id="WP_113921016.1">
    <property type="nucleotide sequence ID" value="NZ_QNRX01000012.1"/>
</dbReference>
<dbReference type="SUPFAM" id="SSF52172">
    <property type="entry name" value="CheY-like"/>
    <property type="match status" value="1"/>
</dbReference>
<dbReference type="InterPro" id="IPR007492">
    <property type="entry name" value="LytTR_DNA-bd_dom"/>
</dbReference>
<dbReference type="Pfam" id="PF00072">
    <property type="entry name" value="Response_reg"/>
    <property type="match status" value="1"/>
</dbReference>
<comment type="caution">
    <text evidence="6">The sequence shown here is derived from an EMBL/GenBank/DDBJ whole genome shotgun (WGS) entry which is preliminary data.</text>
</comment>
<feature type="domain" description="Response regulatory" evidence="4">
    <location>
        <begin position="4"/>
        <end position="124"/>
    </location>
</feature>
<gene>
    <name evidence="6" type="ORF">DES36_11252</name>
</gene>
<feature type="domain" description="HTH LytTR-type" evidence="5">
    <location>
        <begin position="138"/>
        <end position="238"/>
    </location>
</feature>
<evidence type="ECO:0000259" key="5">
    <source>
        <dbReference type="PROSITE" id="PS50930"/>
    </source>
</evidence>
<proteinExistence type="predicted"/>
<dbReference type="AlphaFoldDB" id="A0A366I5R9"/>
<protein>
    <recommendedName>
        <fullName evidence="1">Stage 0 sporulation protein A homolog</fullName>
    </recommendedName>
</protein>
<dbReference type="Pfam" id="PF04397">
    <property type="entry name" value="LytTR"/>
    <property type="match status" value="1"/>
</dbReference>
<evidence type="ECO:0000313" key="6">
    <source>
        <dbReference type="EMBL" id="RBP62079.1"/>
    </source>
</evidence>
<comment type="function">
    <text evidence="2">May play the central regulatory role in sporulation. It may be an element of the effector pathway responsible for the activation of sporulation genes in response to nutritional stress. Spo0A may act in concert with spo0H (a sigma factor) to control the expression of some genes that are critical to the sporulation process.</text>
</comment>